<dbReference type="Proteomes" id="UP000639775">
    <property type="component" value="Unassembled WGS sequence"/>
</dbReference>
<dbReference type="SUPFAM" id="SSF52980">
    <property type="entry name" value="Restriction endonuclease-like"/>
    <property type="match status" value="1"/>
</dbReference>
<evidence type="ECO:0000256" key="1">
    <source>
        <dbReference type="ARBA" id="ARBA00006738"/>
    </source>
</evidence>
<comment type="similarity">
    <text evidence="1 2">Belongs to the UPF0102 family.</text>
</comment>
<dbReference type="InterPro" id="IPR011856">
    <property type="entry name" value="tRNA_endonuc-like_dom_sf"/>
</dbReference>
<keyword evidence="4" id="KW-1185">Reference proteome</keyword>
<dbReference type="HAMAP" id="MF_00048">
    <property type="entry name" value="UPF0102"/>
    <property type="match status" value="1"/>
</dbReference>
<evidence type="ECO:0000313" key="4">
    <source>
        <dbReference type="Proteomes" id="UP000639775"/>
    </source>
</evidence>
<dbReference type="GO" id="GO:0003676">
    <property type="term" value="F:nucleic acid binding"/>
    <property type="evidence" value="ECO:0007669"/>
    <property type="project" value="InterPro"/>
</dbReference>
<name>A0A967BCJ3_9RHOB</name>
<protein>
    <recommendedName>
        <fullName evidence="2">UPF0102 protein HAT86_06160</fullName>
    </recommendedName>
</protein>
<dbReference type="InterPro" id="IPR011335">
    <property type="entry name" value="Restrct_endonuc-II-like"/>
</dbReference>
<evidence type="ECO:0000313" key="3">
    <source>
        <dbReference type="EMBL" id="NHQ74050.1"/>
    </source>
</evidence>
<comment type="caution">
    <text evidence="3">The sequence shown here is derived from an EMBL/GenBank/DDBJ whole genome shotgun (WGS) entry which is preliminary data.</text>
</comment>
<accession>A0A967BCJ3</accession>
<dbReference type="PANTHER" id="PTHR34039">
    <property type="entry name" value="UPF0102 PROTEIN YRAN"/>
    <property type="match status" value="1"/>
</dbReference>
<dbReference type="EMBL" id="JAAORB010000007">
    <property type="protein sequence ID" value="NHQ74050.1"/>
    <property type="molecule type" value="Genomic_DNA"/>
</dbReference>
<sequence length="135" mass="14942">MAKPSGTLQGICQTARQDRGRRAFLSGAAAEHIVERLYQARGVHVLESRWRGQSGEIDMILQDGPEVVFCEVKKARDFDTALSRLRMPQIQRIHGAAAEYLATVPDGQLAQVRFDLAIVDATGQAQIHENAFGHF</sequence>
<dbReference type="Gene3D" id="3.40.1350.10">
    <property type="match status" value="1"/>
</dbReference>
<dbReference type="AlphaFoldDB" id="A0A967BCJ3"/>
<organism evidence="3 4">
    <name type="scientific">Roseovarius gahaiensis</name>
    <dbReference type="NCBI Taxonomy" id="2716691"/>
    <lineage>
        <taxon>Bacteria</taxon>
        <taxon>Pseudomonadati</taxon>
        <taxon>Pseudomonadota</taxon>
        <taxon>Alphaproteobacteria</taxon>
        <taxon>Rhodobacterales</taxon>
        <taxon>Roseobacteraceae</taxon>
        <taxon>Roseovarius</taxon>
    </lineage>
</organism>
<dbReference type="InterPro" id="IPR003509">
    <property type="entry name" value="UPF0102_YraN-like"/>
</dbReference>
<reference evidence="3" key="1">
    <citation type="submission" date="2020-03" db="EMBL/GenBank/DDBJ databases">
        <title>Roseovarius gahaiensis sp. nov., isolated from Gahai Saline Lake, China.</title>
        <authorList>
            <person name="Sun X."/>
        </authorList>
    </citation>
    <scope>NUCLEOTIDE SEQUENCE</scope>
    <source>
        <strain evidence="3">GH877</strain>
    </source>
</reference>
<dbReference type="Pfam" id="PF02021">
    <property type="entry name" value="UPF0102"/>
    <property type="match status" value="1"/>
</dbReference>
<evidence type="ECO:0000256" key="2">
    <source>
        <dbReference type="HAMAP-Rule" id="MF_00048"/>
    </source>
</evidence>
<proteinExistence type="inferred from homology"/>
<gene>
    <name evidence="3" type="ORF">HAT86_06160</name>
</gene>
<dbReference type="PANTHER" id="PTHR34039:SF1">
    <property type="entry name" value="UPF0102 PROTEIN YRAN"/>
    <property type="match status" value="1"/>
</dbReference>
<dbReference type="RefSeq" id="WP_167194494.1">
    <property type="nucleotide sequence ID" value="NZ_JAAORB010000007.1"/>
</dbReference>